<evidence type="ECO:0000256" key="2">
    <source>
        <dbReference type="ARBA" id="ARBA00019577"/>
    </source>
</evidence>
<evidence type="ECO:0000256" key="1">
    <source>
        <dbReference type="ARBA" id="ARBA00007133"/>
    </source>
</evidence>
<dbReference type="PANTHER" id="PTHR13073:SF0">
    <property type="entry name" value="BIOGENESIS OF LYSOSOME-RELATED ORGANELLES COMPLEX 1 SUBUNIT 1"/>
    <property type="match status" value="1"/>
</dbReference>
<sequence>MLSSMLKEHQLKQIKKREEIEQKRNVAIASSVKFTSQMVHHLNEGVAQTYLNQRKLDNETKQLYTNIEHFSRQTNQWLTLMNSFNDSLKQLGDVENWAKVIENDMREISSILEYVYKTPTTTTTTTTTTSTQPNSK</sequence>
<protein>
    <recommendedName>
        <fullName evidence="2">Biogenesis of lysosome-related organelles complex 1 subunit 1</fullName>
    </recommendedName>
</protein>
<accession>A0A922HMP0</accession>
<name>A0A922HMP0_DERFA</name>
<evidence type="ECO:0000313" key="3">
    <source>
        <dbReference type="EMBL" id="KAH9497694.1"/>
    </source>
</evidence>
<dbReference type="GO" id="GO:0016197">
    <property type="term" value="P:endosomal transport"/>
    <property type="evidence" value="ECO:0007669"/>
    <property type="project" value="TreeGrafter"/>
</dbReference>
<comment type="caution">
    <text evidence="3">The sequence shown here is derived from an EMBL/GenBank/DDBJ whole genome shotgun (WGS) entry which is preliminary data.</text>
</comment>
<organism evidence="3 4">
    <name type="scientific">Dermatophagoides farinae</name>
    <name type="common">American house dust mite</name>
    <dbReference type="NCBI Taxonomy" id="6954"/>
    <lineage>
        <taxon>Eukaryota</taxon>
        <taxon>Metazoa</taxon>
        <taxon>Ecdysozoa</taxon>
        <taxon>Arthropoda</taxon>
        <taxon>Chelicerata</taxon>
        <taxon>Arachnida</taxon>
        <taxon>Acari</taxon>
        <taxon>Acariformes</taxon>
        <taxon>Sarcoptiformes</taxon>
        <taxon>Astigmata</taxon>
        <taxon>Psoroptidia</taxon>
        <taxon>Analgoidea</taxon>
        <taxon>Pyroglyphidae</taxon>
        <taxon>Dermatophagoidinae</taxon>
        <taxon>Dermatophagoides</taxon>
    </lineage>
</organism>
<gene>
    <name evidence="3" type="primary">BLOC1S1</name>
    <name evidence="3" type="ORF">DERF_013660</name>
</gene>
<proteinExistence type="inferred from homology"/>
<evidence type="ECO:0000313" key="4">
    <source>
        <dbReference type="Proteomes" id="UP000790347"/>
    </source>
</evidence>
<reference evidence="3" key="2">
    <citation type="journal article" date="2022" name="Res Sq">
        <title>Comparative Genomics Reveals Insights into the Divergent Evolution of Astigmatic Mites and Household Pest Adaptations.</title>
        <authorList>
            <person name="Xiong Q."/>
            <person name="Wan A.T.-Y."/>
            <person name="Liu X.-Y."/>
            <person name="Fung C.S.-H."/>
            <person name="Xiao X."/>
            <person name="Malainual N."/>
            <person name="Hou J."/>
            <person name="Wang L."/>
            <person name="Wang M."/>
            <person name="Yang K."/>
            <person name="Cui Y."/>
            <person name="Leung E."/>
            <person name="Nong W."/>
            <person name="Shin S.-K."/>
            <person name="Au S."/>
            <person name="Jeong K.Y."/>
            <person name="Chew F.T."/>
            <person name="Hui J."/>
            <person name="Leung T.F."/>
            <person name="Tungtrongchitr A."/>
            <person name="Zhong N."/>
            <person name="Liu Z."/>
            <person name="Tsui S."/>
        </authorList>
    </citation>
    <scope>NUCLEOTIDE SEQUENCE</scope>
    <source>
        <strain evidence="3">Derf</strain>
        <tissue evidence="3">Whole organism</tissue>
    </source>
</reference>
<reference evidence="3" key="1">
    <citation type="submission" date="2013-05" db="EMBL/GenBank/DDBJ databases">
        <authorList>
            <person name="Yim A.K.Y."/>
            <person name="Chan T.F."/>
            <person name="Ji K.M."/>
            <person name="Liu X.Y."/>
            <person name="Zhou J.W."/>
            <person name="Li R.Q."/>
            <person name="Yang K.Y."/>
            <person name="Li J."/>
            <person name="Li M."/>
            <person name="Law P.T.W."/>
            <person name="Wu Y.L."/>
            <person name="Cai Z.L."/>
            <person name="Qin H."/>
            <person name="Bao Y."/>
            <person name="Leung R.K.K."/>
            <person name="Ng P.K.S."/>
            <person name="Zou J."/>
            <person name="Zhong X.J."/>
            <person name="Ran P.X."/>
            <person name="Zhong N.S."/>
            <person name="Liu Z.G."/>
            <person name="Tsui S.K.W."/>
        </authorList>
    </citation>
    <scope>NUCLEOTIDE SEQUENCE</scope>
    <source>
        <strain evidence="3">Derf</strain>
        <tissue evidence="3">Whole organism</tissue>
    </source>
</reference>
<keyword evidence="4" id="KW-1185">Reference proteome</keyword>
<comment type="similarity">
    <text evidence="1">Belongs to the BLOC1S1 family.</text>
</comment>
<dbReference type="EMBL" id="ASGP02000007">
    <property type="protein sequence ID" value="KAH9497694.1"/>
    <property type="molecule type" value="Genomic_DNA"/>
</dbReference>
<dbReference type="Proteomes" id="UP000790347">
    <property type="component" value="Unassembled WGS sequence"/>
</dbReference>
<dbReference type="PANTHER" id="PTHR13073">
    <property type="entry name" value="BLOC-1 COMPLEX SUBUNIT 1"/>
    <property type="match status" value="1"/>
</dbReference>
<dbReference type="AlphaFoldDB" id="A0A922HMP0"/>
<dbReference type="Pfam" id="PF06320">
    <property type="entry name" value="GCN5L1"/>
    <property type="match status" value="1"/>
</dbReference>
<dbReference type="GO" id="GO:0031083">
    <property type="term" value="C:BLOC-1 complex"/>
    <property type="evidence" value="ECO:0007669"/>
    <property type="project" value="InterPro"/>
</dbReference>
<dbReference type="InterPro" id="IPR009395">
    <property type="entry name" value="BLOC1S1"/>
</dbReference>